<dbReference type="EMBL" id="CP124616">
    <property type="protein sequence ID" value="WGW05397.1"/>
    <property type="molecule type" value="Genomic_DNA"/>
</dbReference>
<organism evidence="2 3">
    <name type="scientific">Tropicibacter oceani</name>
    <dbReference type="NCBI Taxonomy" id="3058420"/>
    <lineage>
        <taxon>Bacteria</taxon>
        <taxon>Pseudomonadati</taxon>
        <taxon>Pseudomonadota</taxon>
        <taxon>Alphaproteobacteria</taxon>
        <taxon>Rhodobacterales</taxon>
        <taxon>Roseobacteraceae</taxon>
        <taxon>Tropicibacter</taxon>
    </lineage>
</organism>
<evidence type="ECO:0000256" key="1">
    <source>
        <dbReference type="SAM" id="MobiDB-lite"/>
    </source>
</evidence>
<accession>A0ABY8QNK0</accession>
<dbReference type="RefSeq" id="WP_282302020.1">
    <property type="nucleotide sequence ID" value="NZ_CP124616.1"/>
</dbReference>
<feature type="region of interest" description="Disordered" evidence="1">
    <location>
        <begin position="1"/>
        <end position="27"/>
    </location>
</feature>
<protein>
    <submittedName>
        <fullName evidence="2">DUF3626 domain-containing protein</fullName>
    </submittedName>
</protein>
<keyword evidence="3" id="KW-1185">Reference proteome</keyword>
<gene>
    <name evidence="2" type="ORF">QF118_07585</name>
</gene>
<dbReference type="Proteomes" id="UP001241605">
    <property type="component" value="Chromosome"/>
</dbReference>
<dbReference type="InterPro" id="IPR022074">
    <property type="entry name" value="DUF3626"/>
</dbReference>
<feature type="compositionally biased region" description="Pro residues" evidence="1">
    <location>
        <begin position="1"/>
        <end position="13"/>
    </location>
</feature>
<evidence type="ECO:0000313" key="3">
    <source>
        <dbReference type="Proteomes" id="UP001241605"/>
    </source>
</evidence>
<name>A0ABY8QNK0_9RHOB</name>
<evidence type="ECO:0000313" key="2">
    <source>
        <dbReference type="EMBL" id="WGW05397.1"/>
    </source>
</evidence>
<reference evidence="2 3" key="1">
    <citation type="submission" date="2023-05" db="EMBL/GenBank/DDBJ databases">
        <title>YMD87, complete Genome.</title>
        <authorList>
            <person name="Zhang J."/>
            <person name="Xu X."/>
        </authorList>
    </citation>
    <scope>NUCLEOTIDE SEQUENCE [LARGE SCALE GENOMIC DNA]</scope>
    <source>
        <strain evidence="2 3">YMD87</strain>
    </source>
</reference>
<sequence length="303" mass="32704">MVKPAPTPKPPPASKETAIPTPKSNTPCSADRAIDHVRAKAKGPPLAPGLCVTINFHPDALHDGAPMIASLARDGFYRSQFETGISNGALATGRGAGRWLWESRVFGGAYEDDTPAARPKYGALNHANRITGGSPRFGSAHLRLKPGVLPRTTFCHPDSHLGPHDFGVADRMGLLALLGASQATADPLDHYIEAHIHGPLSLKNDVHAIVLDPSHRGTAVEDWARALGCATEWHPGFRMSRARLDDCARYRDKPTADLARSLFDGEFLTPSCLGKARRNGPEHTQTLKRVWHCIARFGPPDAL</sequence>
<proteinExistence type="predicted"/>
<dbReference type="Pfam" id="PF12294">
    <property type="entry name" value="DUF3626"/>
    <property type="match status" value="2"/>
</dbReference>